<evidence type="ECO:0000259" key="5">
    <source>
        <dbReference type="PROSITE" id="PS51384"/>
    </source>
</evidence>
<protein>
    <submittedName>
        <fullName evidence="6">Vibriobactin utilization protein ViuB</fullName>
    </submittedName>
</protein>
<keyword evidence="1" id="KW-0489">Methyltransferase</keyword>
<accession>A0A2Z3YNQ5</accession>
<dbReference type="InterPro" id="IPR039374">
    <property type="entry name" value="SIP_fam"/>
</dbReference>
<keyword evidence="3" id="KW-0949">S-adenosyl-L-methionine</keyword>
<gene>
    <name evidence="6" type="primary">viuB_5</name>
    <name evidence="6" type="ORF">Csp1_06570</name>
</gene>
<evidence type="ECO:0000256" key="4">
    <source>
        <dbReference type="SAM" id="MobiDB-lite"/>
    </source>
</evidence>
<proteinExistence type="predicted"/>
<dbReference type="GO" id="GO:0016491">
    <property type="term" value="F:oxidoreductase activity"/>
    <property type="evidence" value="ECO:0007669"/>
    <property type="project" value="InterPro"/>
</dbReference>
<dbReference type="InterPro" id="IPR017927">
    <property type="entry name" value="FAD-bd_FR_type"/>
</dbReference>
<dbReference type="InterPro" id="IPR013113">
    <property type="entry name" value="SIP_FAD-bd"/>
</dbReference>
<dbReference type="Gene3D" id="1.10.10.10">
    <property type="entry name" value="Winged helix-like DNA-binding domain superfamily/Winged helix DNA-binding domain"/>
    <property type="match status" value="1"/>
</dbReference>
<dbReference type="STRING" id="1737425.GCA_900049755_00716"/>
<reference evidence="7" key="1">
    <citation type="submission" date="2017-11" db="EMBL/GenBank/DDBJ databases">
        <title>Otitis media/interna in a cat caused by the recently described species Corynebacterium provencense.</title>
        <authorList>
            <person name="Kittl S."/>
            <person name="Brodard I."/>
            <person name="Rychener L."/>
            <person name="Jores J."/>
            <person name="Roosje P."/>
            <person name="Gobeli Brawand S."/>
        </authorList>
    </citation>
    <scope>NUCLEOTIDE SEQUENCE [LARGE SCALE GENOMIC DNA]</scope>
    <source>
        <strain evidence="7">17KM38</strain>
    </source>
</reference>
<dbReference type="Proteomes" id="UP000247696">
    <property type="component" value="Chromosome"/>
</dbReference>
<dbReference type="InterPro" id="IPR039261">
    <property type="entry name" value="FNR_nucleotide-bd"/>
</dbReference>
<dbReference type="AlphaFoldDB" id="A0A2Z3YNQ5"/>
<dbReference type="GO" id="GO:0008171">
    <property type="term" value="F:O-methyltransferase activity"/>
    <property type="evidence" value="ECO:0007669"/>
    <property type="project" value="InterPro"/>
</dbReference>
<evidence type="ECO:0000313" key="7">
    <source>
        <dbReference type="Proteomes" id="UP000247696"/>
    </source>
</evidence>
<dbReference type="InterPro" id="IPR036390">
    <property type="entry name" value="WH_DNA-bd_sf"/>
</dbReference>
<dbReference type="KEGG" id="cpre:Csp1_06570"/>
<organism evidence="6 7">
    <name type="scientific">Corynebacterium provencense</name>
    <dbReference type="NCBI Taxonomy" id="1737425"/>
    <lineage>
        <taxon>Bacteria</taxon>
        <taxon>Bacillati</taxon>
        <taxon>Actinomycetota</taxon>
        <taxon>Actinomycetes</taxon>
        <taxon>Mycobacteriales</taxon>
        <taxon>Corynebacteriaceae</taxon>
        <taxon>Corynebacterium</taxon>
    </lineage>
</organism>
<dbReference type="Pfam" id="PF08021">
    <property type="entry name" value="FAD_binding_9"/>
    <property type="match status" value="1"/>
</dbReference>
<dbReference type="PANTHER" id="PTHR30157:SF0">
    <property type="entry name" value="NADPH-DEPENDENT FERRIC-CHELATE REDUCTASE"/>
    <property type="match status" value="1"/>
</dbReference>
<dbReference type="InterPro" id="IPR036388">
    <property type="entry name" value="WH-like_DNA-bd_sf"/>
</dbReference>
<sequence>MTIHPITTRTLEVLRVADVTPGMRRITLGGPGLRAHTAANGYPVEEIHCDGFDDHCKFILRHPDLPADAPTPAPTQADGVLNWPTDELAVNRSYTIRKWRPDAGDHGEIDVDFVRHGVGPATRWAYTVQPGEQIQIAGPKACALQPEGADWLLIGGDETALPAIGRWLEEMSPDTRGQVFIEVDRDDHIQELDHPVGVEVTWLPRNGAEAGTTTALYDAITGCEWWDGRVFAWVAAETLTLVPIRRWLRREKSLPREQVDISGYWRREEVVDDTAENSAEKFHELTEIFPGIAVRVAATLGLGPALASGDRTLPELVDATGADPVGLGKLLRYLSSLDLVETVGPDEPAETPASPGPASASGPAGRSYRLTRAGAALDDDTLIDRLRLGGVHSRREAGLLALPAAVRTGTGDYPRWFGTEFHELLQSTPELLNEQMTAESEDSSWSTSPLAEEPVFGDIRTLRVTGRAAVDVAGALTRRHPELEVVVLATPAEISSASAVRPDLDADDRITFEPGSPLSPPSRRVDATLITGGLSRYPDADAVHILSRAAGTSATVLLFGRVLDERLAHDHDYEEDLLDFTLYGGGSRTDAAQRVLFGQAGLDVVGQSTVGWGLTLYHLAP</sequence>
<feature type="compositionally biased region" description="Low complexity" evidence="4">
    <location>
        <begin position="352"/>
        <end position="365"/>
    </location>
</feature>
<dbReference type="InterPro" id="IPR001077">
    <property type="entry name" value="COMT_C"/>
</dbReference>
<dbReference type="Gene3D" id="3.40.50.150">
    <property type="entry name" value="Vaccinia Virus protein VP39"/>
    <property type="match status" value="1"/>
</dbReference>
<dbReference type="SUPFAM" id="SSF63380">
    <property type="entry name" value="Riboflavin synthase domain-like"/>
    <property type="match status" value="1"/>
</dbReference>
<dbReference type="SUPFAM" id="SSF46785">
    <property type="entry name" value="Winged helix' DNA-binding domain"/>
    <property type="match status" value="1"/>
</dbReference>
<name>A0A2Z3YNQ5_9CORY</name>
<keyword evidence="7" id="KW-1185">Reference proteome</keyword>
<dbReference type="InterPro" id="IPR017938">
    <property type="entry name" value="Riboflavin_synthase-like_b-brl"/>
</dbReference>
<evidence type="ECO:0000256" key="1">
    <source>
        <dbReference type="ARBA" id="ARBA00022603"/>
    </source>
</evidence>
<dbReference type="InterPro" id="IPR007037">
    <property type="entry name" value="SIP_rossman_dom"/>
</dbReference>
<dbReference type="PROSITE" id="PS51384">
    <property type="entry name" value="FAD_FR"/>
    <property type="match status" value="1"/>
</dbReference>
<dbReference type="Gene3D" id="3.40.50.80">
    <property type="entry name" value="Nucleotide-binding domain of ferredoxin-NADP reductase (FNR) module"/>
    <property type="match status" value="1"/>
</dbReference>
<dbReference type="Pfam" id="PF04954">
    <property type="entry name" value="SIP"/>
    <property type="match status" value="1"/>
</dbReference>
<evidence type="ECO:0000256" key="3">
    <source>
        <dbReference type="ARBA" id="ARBA00022691"/>
    </source>
</evidence>
<dbReference type="PANTHER" id="PTHR30157">
    <property type="entry name" value="FERRIC REDUCTASE, NADPH-DEPENDENT"/>
    <property type="match status" value="1"/>
</dbReference>
<dbReference type="Pfam" id="PF00891">
    <property type="entry name" value="Methyltransf_2"/>
    <property type="match status" value="1"/>
</dbReference>
<dbReference type="Gene3D" id="2.40.30.10">
    <property type="entry name" value="Translation factors"/>
    <property type="match status" value="1"/>
</dbReference>
<keyword evidence="2" id="KW-0808">Transferase</keyword>
<dbReference type="PROSITE" id="PS51683">
    <property type="entry name" value="SAM_OMT_II"/>
    <property type="match status" value="1"/>
</dbReference>
<dbReference type="CDD" id="cd06193">
    <property type="entry name" value="siderophore_interacting"/>
    <property type="match status" value="1"/>
</dbReference>
<dbReference type="EMBL" id="CP024988">
    <property type="protein sequence ID" value="AWT25469.1"/>
    <property type="molecule type" value="Genomic_DNA"/>
</dbReference>
<dbReference type="InterPro" id="IPR029063">
    <property type="entry name" value="SAM-dependent_MTases_sf"/>
</dbReference>
<evidence type="ECO:0000256" key="2">
    <source>
        <dbReference type="ARBA" id="ARBA00022679"/>
    </source>
</evidence>
<dbReference type="InterPro" id="IPR016461">
    <property type="entry name" value="COMT-like"/>
</dbReference>
<dbReference type="Gene3D" id="1.10.287.1350">
    <property type="match status" value="1"/>
</dbReference>
<feature type="region of interest" description="Disordered" evidence="4">
    <location>
        <begin position="343"/>
        <end position="366"/>
    </location>
</feature>
<evidence type="ECO:0000313" key="6">
    <source>
        <dbReference type="EMBL" id="AWT25469.1"/>
    </source>
</evidence>
<feature type="domain" description="FAD-binding FR-type" evidence="5">
    <location>
        <begin position="6"/>
        <end position="146"/>
    </location>
</feature>
<dbReference type="GO" id="GO:0032259">
    <property type="term" value="P:methylation"/>
    <property type="evidence" value="ECO:0007669"/>
    <property type="project" value="UniProtKB-KW"/>
</dbReference>